<evidence type="ECO:0000256" key="9">
    <source>
        <dbReference type="ARBA" id="ARBA00022771"/>
    </source>
</evidence>
<evidence type="ECO:0000256" key="2">
    <source>
        <dbReference type="ARBA" id="ARBA00004496"/>
    </source>
</evidence>
<dbReference type="Pfam" id="PF12906">
    <property type="entry name" value="RINGv"/>
    <property type="match status" value="1"/>
</dbReference>
<keyword evidence="6" id="KW-0597">Phosphoprotein</keyword>
<comment type="caution">
    <text evidence="20">The sequence shown here is derived from an EMBL/GenBank/DDBJ whole genome shotgun (WGS) entry which is preliminary data.</text>
</comment>
<evidence type="ECO:0000256" key="14">
    <source>
        <dbReference type="ARBA" id="ARBA00069013"/>
    </source>
</evidence>
<feature type="compositionally biased region" description="Low complexity" evidence="18">
    <location>
        <begin position="93"/>
        <end position="112"/>
    </location>
</feature>
<feature type="compositionally biased region" description="Polar residues" evidence="18">
    <location>
        <begin position="140"/>
        <end position="160"/>
    </location>
</feature>
<feature type="non-terminal residue" evidence="20">
    <location>
        <position position="1"/>
    </location>
</feature>
<feature type="compositionally biased region" description="Low complexity" evidence="18">
    <location>
        <begin position="242"/>
        <end position="259"/>
    </location>
</feature>
<keyword evidence="5" id="KW-0963">Cytoplasm</keyword>
<feature type="region of interest" description="Disordered" evidence="18">
    <location>
        <begin position="1"/>
        <end position="160"/>
    </location>
</feature>
<comment type="catalytic activity">
    <reaction evidence="1">
        <text>S-ubiquitinyl-[E2 ubiquitin-conjugating enzyme]-L-cysteine + [acceptor protein]-L-lysine = [E2 ubiquitin-conjugating enzyme]-L-cysteine + N(6)-ubiquitinyl-[acceptor protein]-L-lysine.</text>
        <dbReference type="EC" id="2.3.2.27"/>
    </reaction>
</comment>
<feature type="region of interest" description="Disordered" evidence="18">
    <location>
        <begin position="187"/>
        <end position="220"/>
    </location>
</feature>
<dbReference type="SUPFAM" id="SSF57850">
    <property type="entry name" value="RING/U-box"/>
    <property type="match status" value="1"/>
</dbReference>
<dbReference type="CDD" id="cd16812">
    <property type="entry name" value="RING_CH-C4HC3_MARCH7"/>
    <property type="match status" value="1"/>
</dbReference>
<accession>A0A7K5U4M7</accession>
<feature type="region of interest" description="Disordered" evidence="18">
    <location>
        <begin position="234"/>
        <end position="314"/>
    </location>
</feature>
<evidence type="ECO:0000256" key="4">
    <source>
        <dbReference type="ARBA" id="ARBA00012483"/>
    </source>
</evidence>
<dbReference type="InterPro" id="IPR052297">
    <property type="entry name" value="RING-CH-type_E3_ubiq-ligase"/>
</dbReference>
<reference evidence="20 21" key="1">
    <citation type="submission" date="2019-09" db="EMBL/GenBank/DDBJ databases">
        <title>Bird 10,000 Genomes (B10K) Project - Family phase.</title>
        <authorList>
            <person name="Zhang G."/>
        </authorList>
    </citation>
    <scope>NUCLEOTIDE SEQUENCE [LARGE SCALE GENOMIC DNA]</scope>
    <source>
        <strain evidence="20">B10K-DU-001-01</strain>
        <tissue evidence="20">Muscle</tissue>
    </source>
</reference>
<evidence type="ECO:0000256" key="7">
    <source>
        <dbReference type="ARBA" id="ARBA00022679"/>
    </source>
</evidence>
<dbReference type="SMART" id="SM00744">
    <property type="entry name" value="RINGv"/>
    <property type="match status" value="1"/>
</dbReference>
<comment type="subcellular location">
    <subcellularLocation>
        <location evidence="2">Cytoplasm</location>
    </subcellularLocation>
</comment>
<keyword evidence="21" id="KW-1185">Reference proteome</keyword>
<dbReference type="EMBL" id="VZRE01008081">
    <property type="protein sequence ID" value="NWU11618.1"/>
    <property type="molecule type" value="Genomic_DNA"/>
</dbReference>
<evidence type="ECO:0000259" key="19">
    <source>
        <dbReference type="PROSITE" id="PS51292"/>
    </source>
</evidence>
<dbReference type="GO" id="GO:0061630">
    <property type="term" value="F:ubiquitin protein ligase activity"/>
    <property type="evidence" value="ECO:0007669"/>
    <property type="project" value="UniProtKB-EC"/>
</dbReference>
<keyword evidence="9" id="KW-0863">Zinc-finger</keyword>
<evidence type="ECO:0000256" key="10">
    <source>
        <dbReference type="ARBA" id="ARBA00022786"/>
    </source>
</evidence>
<dbReference type="InterPro" id="IPR013083">
    <property type="entry name" value="Znf_RING/FYVE/PHD"/>
</dbReference>
<dbReference type="GO" id="GO:0016874">
    <property type="term" value="F:ligase activity"/>
    <property type="evidence" value="ECO:0007669"/>
    <property type="project" value="UniProtKB-KW"/>
</dbReference>
<evidence type="ECO:0000256" key="8">
    <source>
        <dbReference type="ARBA" id="ARBA00022723"/>
    </source>
</evidence>
<feature type="non-terminal residue" evidence="20">
    <location>
        <position position="666"/>
    </location>
</feature>
<sequence length="666" mass="74137">MESKPSRIPRRISVQASSSSLGSRTLTGNSLAGPYSARESSWRLESGYQEPSVLNSSSRDWGIGERDTHETPWKLSVSSPTRYSGTLDHPRSGRFLGSRSRLSTSSSSHFTSGCYGESERTQGAYSRQQQDSDSKRPKLSCTSTSSVRSNGLSPFSDSSWRCSRIPRSSSVMQRELERRTDLSANNVVDSSYRNSDFSPSTYLQDRPASSYAEGARPKENSLSTLRLNASMNRQLPSDHQPSFFNRDSNMSSSRSSYSSRQRRNELQFPRRSIQSAFSLTTVRDETPSSSGSERVLSSQRSLNEPAADSEGRRTTRQLLSRLASSMSSTFFSRRSSQDPLHTRSLGSEESTVVPRVQASTLSSSSGAATPEVPGLQSSEASQGFSFLGRRWGLSGVSQNRNSDSDGESYRPDSESRSTGSWLSSSLRNRCTPLFSRRRREGRDETARISTSDTTARSQHVFRRRESVPPTLGSSLSDNLMITVDIIPSGWNQSDGQESGKSKVSPSRDPERLQKIKESLLLEDSEDEEGDLCRICQMSSASSDNLLIEPCKCTGSLQYVHQECMKKWLQSKINSGSSLEAVTTCELCKEKLHLNLEDFDIHELYRAHANEQVNYEFISSGLYLVVLLHLCEQRFSDMLGTANEASTRVRFINLARTLQAHMEDIES</sequence>
<proteinExistence type="predicted"/>
<name>A0A7K5U4M7_CEPOR</name>
<feature type="compositionally biased region" description="Basic and acidic residues" evidence="18">
    <location>
        <begin position="497"/>
        <end position="510"/>
    </location>
</feature>
<feature type="compositionally biased region" description="Polar residues" evidence="18">
    <location>
        <begin position="448"/>
        <end position="457"/>
    </location>
</feature>
<dbReference type="PANTHER" id="PTHR14471">
    <property type="entry name" value="MARCH7/10 E3 UBIQUITIN PROTEIN LIGASE FAMILY MEMBER"/>
    <property type="match status" value="1"/>
</dbReference>
<feature type="compositionally biased region" description="Polar residues" evidence="18">
    <location>
        <begin position="272"/>
        <end position="302"/>
    </location>
</feature>
<dbReference type="Proteomes" id="UP000543364">
    <property type="component" value="Unassembled WGS sequence"/>
</dbReference>
<dbReference type="PROSITE" id="PS51292">
    <property type="entry name" value="ZF_RING_CH"/>
    <property type="match status" value="1"/>
</dbReference>
<evidence type="ECO:0000313" key="21">
    <source>
        <dbReference type="Proteomes" id="UP000543364"/>
    </source>
</evidence>
<keyword evidence="11" id="KW-0862">Zinc</keyword>
<dbReference type="GO" id="GO:0043130">
    <property type="term" value="F:ubiquitin binding"/>
    <property type="evidence" value="ECO:0007669"/>
    <property type="project" value="TreeGrafter"/>
</dbReference>
<dbReference type="GO" id="GO:0051865">
    <property type="term" value="P:protein autoubiquitination"/>
    <property type="evidence" value="ECO:0007669"/>
    <property type="project" value="TreeGrafter"/>
</dbReference>
<evidence type="ECO:0000256" key="6">
    <source>
        <dbReference type="ARBA" id="ARBA00022553"/>
    </source>
</evidence>
<organism evidence="20 21">
    <name type="scientific">Cephalopterus ornatus</name>
    <name type="common">Amazonian umbrellabird</name>
    <dbReference type="NCBI Taxonomy" id="114276"/>
    <lineage>
        <taxon>Eukaryota</taxon>
        <taxon>Metazoa</taxon>
        <taxon>Chordata</taxon>
        <taxon>Craniata</taxon>
        <taxon>Vertebrata</taxon>
        <taxon>Euteleostomi</taxon>
        <taxon>Archelosauria</taxon>
        <taxon>Archosauria</taxon>
        <taxon>Dinosauria</taxon>
        <taxon>Saurischia</taxon>
        <taxon>Theropoda</taxon>
        <taxon>Coelurosauria</taxon>
        <taxon>Aves</taxon>
        <taxon>Neognathae</taxon>
        <taxon>Neoaves</taxon>
        <taxon>Telluraves</taxon>
        <taxon>Australaves</taxon>
        <taxon>Passeriformes</taxon>
        <taxon>Cotingidae</taxon>
        <taxon>Cephalopterus</taxon>
    </lineage>
</organism>
<feature type="region of interest" description="Disordered" evidence="18">
    <location>
        <begin position="330"/>
        <end position="378"/>
    </location>
</feature>
<evidence type="ECO:0000256" key="17">
    <source>
        <dbReference type="ARBA" id="ARBA00084030"/>
    </source>
</evidence>
<feature type="domain" description="RING-CH-type" evidence="19">
    <location>
        <begin position="524"/>
        <end position="594"/>
    </location>
</feature>
<dbReference type="GO" id="GO:0008270">
    <property type="term" value="F:zinc ion binding"/>
    <property type="evidence" value="ECO:0007669"/>
    <property type="project" value="UniProtKB-KW"/>
</dbReference>
<feature type="compositionally biased region" description="Low complexity" evidence="18">
    <location>
        <begin position="416"/>
        <end position="425"/>
    </location>
</feature>
<comment type="pathway">
    <text evidence="3">Protein modification; protein ubiquitination.</text>
</comment>
<dbReference type="GO" id="GO:0005737">
    <property type="term" value="C:cytoplasm"/>
    <property type="evidence" value="ECO:0007669"/>
    <property type="project" value="UniProtKB-SubCell"/>
</dbReference>
<evidence type="ECO:0000256" key="11">
    <source>
        <dbReference type="ARBA" id="ARBA00022833"/>
    </source>
</evidence>
<evidence type="ECO:0000256" key="1">
    <source>
        <dbReference type="ARBA" id="ARBA00000900"/>
    </source>
</evidence>
<evidence type="ECO:0000313" key="20">
    <source>
        <dbReference type="EMBL" id="NWU11618.1"/>
    </source>
</evidence>
<evidence type="ECO:0000256" key="18">
    <source>
        <dbReference type="SAM" id="MobiDB-lite"/>
    </source>
</evidence>
<dbReference type="Gene3D" id="3.30.40.10">
    <property type="entry name" value="Zinc/RING finger domain, C3HC4 (zinc finger)"/>
    <property type="match status" value="1"/>
</dbReference>
<dbReference type="GO" id="GO:0031624">
    <property type="term" value="F:ubiquitin conjugating enzyme binding"/>
    <property type="evidence" value="ECO:0007669"/>
    <property type="project" value="TreeGrafter"/>
</dbReference>
<dbReference type="AlphaFoldDB" id="A0A7K5U4M7"/>
<dbReference type="InterPro" id="IPR011016">
    <property type="entry name" value="Znf_RING-CH"/>
</dbReference>
<evidence type="ECO:0000256" key="12">
    <source>
        <dbReference type="ARBA" id="ARBA00022990"/>
    </source>
</evidence>
<protein>
    <recommendedName>
        <fullName evidence="14">E3 ubiquitin-protein ligase MARCHF7</fullName>
        <ecNumber evidence="4">2.3.2.27</ecNumber>
    </recommendedName>
    <alternativeName>
        <fullName evidence="16">Membrane-associated RING finger protein 7</fullName>
    </alternativeName>
    <alternativeName>
        <fullName evidence="15">Membrane-associated RING-CH protein VII</fullName>
    </alternativeName>
    <alternativeName>
        <fullName evidence="17">RING-type E3 ubiquitin transferase MARCHF7</fullName>
    </alternativeName>
</protein>
<gene>
    <name evidence="20" type="primary">March7</name>
    <name evidence="20" type="ORF">CEPORN_R11704</name>
</gene>
<feature type="region of interest" description="Disordered" evidence="18">
    <location>
        <begin position="395"/>
        <end position="474"/>
    </location>
</feature>
<keyword evidence="20" id="KW-0436">Ligase</keyword>
<feature type="region of interest" description="Disordered" evidence="18">
    <location>
        <begin position="490"/>
        <end position="510"/>
    </location>
</feature>
<keyword evidence="12" id="KW-0007">Acetylation</keyword>
<evidence type="ECO:0000256" key="15">
    <source>
        <dbReference type="ARBA" id="ARBA00079600"/>
    </source>
</evidence>
<keyword evidence="7" id="KW-0808">Transferase</keyword>
<dbReference type="EC" id="2.3.2.27" evidence="4"/>
<evidence type="ECO:0000256" key="16">
    <source>
        <dbReference type="ARBA" id="ARBA00083915"/>
    </source>
</evidence>
<dbReference type="PANTHER" id="PTHR14471:SF1">
    <property type="entry name" value="E3 UBIQUITIN-PROTEIN LIGASE MARCHF7"/>
    <property type="match status" value="1"/>
</dbReference>
<keyword evidence="8" id="KW-0479">Metal-binding</keyword>
<evidence type="ECO:0000256" key="5">
    <source>
        <dbReference type="ARBA" id="ARBA00022490"/>
    </source>
</evidence>
<evidence type="ECO:0000256" key="3">
    <source>
        <dbReference type="ARBA" id="ARBA00004906"/>
    </source>
</evidence>
<feature type="compositionally biased region" description="Low complexity" evidence="18">
    <location>
        <begin position="17"/>
        <end position="31"/>
    </location>
</feature>
<feature type="compositionally biased region" description="Basic and acidic residues" evidence="18">
    <location>
        <begin position="62"/>
        <end position="72"/>
    </location>
</feature>
<dbReference type="GO" id="GO:0005634">
    <property type="term" value="C:nucleus"/>
    <property type="evidence" value="ECO:0007669"/>
    <property type="project" value="TreeGrafter"/>
</dbReference>
<keyword evidence="10" id="KW-0833">Ubl conjugation pathway</keyword>
<feature type="compositionally biased region" description="Low complexity" evidence="18">
    <location>
        <begin position="358"/>
        <end position="369"/>
    </location>
</feature>
<feature type="compositionally biased region" description="Polar residues" evidence="18">
    <location>
        <begin position="187"/>
        <end position="203"/>
    </location>
</feature>
<dbReference type="FunFam" id="3.30.40.10:FF:000108">
    <property type="entry name" value="E3 ubiquitin-protein ligase MARCH7 isoform X1"/>
    <property type="match status" value="1"/>
</dbReference>
<comment type="function">
    <text evidence="13">E3 ubiquitin-protein ligase which may specifically enhance the E2 activity of HIP2. E3 ubiquitin ligases accept ubiquitin from an E2 ubiquitin-conjugating enzyme in the form of a thioester and then directly transfer the ubiquitin to targeted substrates. May be involved in T-cell proliferation by regulating LIF secretion. May play a role in lysosome homeostasis. Promotes 'Lys-6', 'Lys-11' and 'Lys-63'-linked mixed polyubiquitination on ATG14 leading to the inhibition of autophagy by impairing the interaction between ATG14 and STX7. Participates in the dopamine-mediated negative regulation of the NLRP3 inflammasome by promoting its uibiquitination and subsequent degradation.</text>
</comment>
<evidence type="ECO:0000256" key="13">
    <source>
        <dbReference type="ARBA" id="ARBA00060147"/>
    </source>
</evidence>